<keyword evidence="1" id="KW-1133">Transmembrane helix</keyword>
<dbReference type="PANTHER" id="PTHR32285">
    <property type="entry name" value="PROTEIN TRICHOME BIREFRINGENCE-LIKE 9-RELATED"/>
    <property type="match status" value="1"/>
</dbReference>
<protein>
    <recommendedName>
        <fullName evidence="2">Trichome birefringence-like N-terminal domain-containing protein</fullName>
    </recommendedName>
</protein>
<sequence>AHTGFEEKKKNCSRNQKGMRLGSINGLWCKQLKLVILAFFMMFLLWKWERGTYYATEILRPDSLVLTHPVNSKFVDQHTSSEEDFPNADTLTQSVVKVQQVSDAPPPLSIVSYFADVSDEREPLSSGKKDCNYRNGKWVSDNHRPLYSGFGCKQWLSESWACRLTQRTDFAYEKFRWQPEGCEMPGFEASQFLT</sequence>
<name>A0A6G1EA01_9ORYZ</name>
<evidence type="ECO:0000259" key="2">
    <source>
        <dbReference type="Pfam" id="PF14416"/>
    </source>
</evidence>
<dbReference type="GO" id="GO:0016413">
    <property type="term" value="F:O-acetyltransferase activity"/>
    <property type="evidence" value="ECO:0007669"/>
    <property type="project" value="InterPro"/>
</dbReference>
<feature type="domain" description="Trichome birefringence-like N-terminal" evidence="2">
    <location>
        <begin position="130"/>
        <end position="183"/>
    </location>
</feature>
<comment type="caution">
    <text evidence="3">The sequence shown here is derived from an EMBL/GenBank/DDBJ whole genome shotgun (WGS) entry which is preliminary data.</text>
</comment>
<dbReference type="InterPro" id="IPR025846">
    <property type="entry name" value="TBL_N"/>
</dbReference>
<dbReference type="Pfam" id="PF14416">
    <property type="entry name" value="PMR5N"/>
    <property type="match status" value="1"/>
</dbReference>
<proteinExistence type="predicted"/>
<evidence type="ECO:0000313" key="4">
    <source>
        <dbReference type="Proteomes" id="UP000479710"/>
    </source>
</evidence>
<dbReference type="Proteomes" id="UP000479710">
    <property type="component" value="Unassembled WGS sequence"/>
</dbReference>
<dbReference type="PANTHER" id="PTHR32285:SF235">
    <property type="entry name" value="PROTEIN TRICHOME BIREFRINGENCE-LIKE 16"/>
    <property type="match status" value="1"/>
</dbReference>
<dbReference type="EMBL" id="SPHZ02000004">
    <property type="protein sequence ID" value="KAF0921618.1"/>
    <property type="molecule type" value="Genomic_DNA"/>
</dbReference>
<dbReference type="AlphaFoldDB" id="A0A6G1EA01"/>
<keyword evidence="1" id="KW-0812">Transmembrane</keyword>
<gene>
    <name evidence="3" type="ORF">E2562_011370</name>
</gene>
<feature type="transmembrane region" description="Helical" evidence="1">
    <location>
        <begin position="27"/>
        <end position="46"/>
    </location>
</feature>
<feature type="non-terminal residue" evidence="3">
    <location>
        <position position="194"/>
    </location>
</feature>
<evidence type="ECO:0000256" key="1">
    <source>
        <dbReference type="SAM" id="Phobius"/>
    </source>
</evidence>
<dbReference type="OrthoDB" id="1934675at2759"/>
<keyword evidence="4" id="KW-1185">Reference proteome</keyword>
<dbReference type="InterPro" id="IPR029962">
    <property type="entry name" value="TBL"/>
</dbReference>
<accession>A0A6G1EA01</accession>
<organism evidence="3 4">
    <name type="scientific">Oryza meyeriana var. granulata</name>
    <dbReference type="NCBI Taxonomy" id="110450"/>
    <lineage>
        <taxon>Eukaryota</taxon>
        <taxon>Viridiplantae</taxon>
        <taxon>Streptophyta</taxon>
        <taxon>Embryophyta</taxon>
        <taxon>Tracheophyta</taxon>
        <taxon>Spermatophyta</taxon>
        <taxon>Magnoliopsida</taxon>
        <taxon>Liliopsida</taxon>
        <taxon>Poales</taxon>
        <taxon>Poaceae</taxon>
        <taxon>BOP clade</taxon>
        <taxon>Oryzoideae</taxon>
        <taxon>Oryzeae</taxon>
        <taxon>Oryzinae</taxon>
        <taxon>Oryza</taxon>
        <taxon>Oryza meyeriana</taxon>
    </lineage>
</organism>
<keyword evidence="1" id="KW-0472">Membrane</keyword>
<evidence type="ECO:0000313" key="3">
    <source>
        <dbReference type="EMBL" id="KAF0921618.1"/>
    </source>
</evidence>
<reference evidence="3 4" key="1">
    <citation type="submission" date="2019-11" db="EMBL/GenBank/DDBJ databases">
        <title>Whole genome sequence of Oryza granulata.</title>
        <authorList>
            <person name="Li W."/>
        </authorList>
    </citation>
    <scope>NUCLEOTIDE SEQUENCE [LARGE SCALE GENOMIC DNA]</scope>
    <source>
        <strain evidence="4">cv. Menghai</strain>
        <tissue evidence="3">Leaf</tissue>
    </source>
</reference>
<dbReference type="GO" id="GO:0005794">
    <property type="term" value="C:Golgi apparatus"/>
    <property type="evidence" value="ECO:0007669"/>
    <property type="project" value="TreeGrafter"/>
</dbReference>
<feature type="non-terminal residue" evidence="3">
    <location>
        <position position="1"/>
    </location>
</feature>